<sequence>MRVKALELENAQLRGRGGGQLPSVDEGDVDELRDDTTSGEDDTEWYQLTQRMAAIAASS</sequence>
<feature type="compositionally biased region" description="Acidic residues" evidence="1">
    <location>
        <begin position="25"/>
        <end position="42"/>
    </location>
</feature>
<gene>
    <name evidence="2" type="ORF">Pmar_PMAR008254</name>
</gene>
<evidence type="ECO:0000313" key="3">
    <source>
        <dbReference type="Proteomes" id="UP000007800"/>
    </source>
</evidence>
<reference evidence="2 3" key="1">
    <citation type="submission" date="2008-07" db="EMBL/GenBank/DDBJ databases">
        <authorList>
            <person name="El-Sayed N."/>
            <person name="Caler E."/>
            <person name="Inman J."/>
            <person name="Amedeo P."/>
            <person name="Hass B."/>
            <person name="Wortman J."/>
        </authorList>
    </citation>
    <scope>NUCLEOTIDE SEQUENCE [LARGE SCALE GENOMIC DNA]</scope>
    <source>
        <strain evidence="3">ATCC 50983 / TXsc</strain>
    </source>
</reference>
<evidence type="ECO:0000256" key="1">
    <source>
        <dbReference type="SAM" id="MobiDB-lite"/>
    </source>
</evidence>
<dbReference type="AlphaFoldDB" id="C5KP42"/>
<dbReference type="InParanoid" id="C5KP42"/>
<evidence type="ECO:0000313" key="2">
    <source>
        <dbReference type="EMBL" id="EER13752.1"/>
    </source>
</evidence>
<organism evidence="3">
    <name type="scientific">Perkinsus marinus (strain ATCC 50983 / TXsc)</name>
    <dbReference type="NCBI Taxonomy" id="423536"/>
    <lineage>
        <taxon>Eukaryota</taxon>
        <taxon>Sar</taxon>
        <taxon>Alveolata</taxon>
        <taxon>Perkinsozoa</taxon>
        <taxon>Perkinsea</taxon>
        <taxon>Perkinsida</taxon>
        <taxon>Perkinsidae</taxon>
        <taxon>Perkinsus</taxon>
    </lineage>
</organism>
<name>C5KP42_PERM5</name>
<feature type="region of interest" description="Disordered" evidence="1">
    <location>
        <begin position="13"/>
        <end position="42"/>
    </location>
</feature>
<dbReference type="Proteomes" id="UP000007800">
    <property type="component" value="Unassembled WGS sequence"/>
</dbReference>
<accession>C5KP42</accession>
<protein>
    <submittedName>
        <fullName evidence="2">Uncharacterized protein</fullName>
    </submittedName>
</protein>
<dbReference type="GeneID" id="9043461"/>
<dbReference type="EMBL" id="GG674915">
    <property type="protein sequence ID" value="EER13752.1"/>
    <property type="molecule type" value="Genomic_DNA"/>
</dbReference>
<dbReference type="RefSeq" id="XP_002781957.1">
    <property type="nucleotide sequence ID" value="XM_002781911.1"/>
</dbReference>
<proteinExistence type="predicted"/>
<keyword evidence="3" id="KW-1185">Reference proteome</keyword>